<dbReference type="SUPFAM" id="SSF52047">
    <property type="entry name" value="RNI-like"/>
    <property type="match status" value="1"/>
</dbReference>
<dbReference type="Proteomes" id="UP000053477">
    <property type="component" value="Unassembled WGS sequence"/>
</dbReference>
<organism evidence="1 2">
    <name type="scientific">Schizopora paradoxa</name>
    <dbReference type="NCBI Taxonomy" id="27342"/>
    <lineage>
        <taxon>Eukaryota</taxon>
        <taxon>Fungi</taxon>
        <taxon>Dikarya</taxon>
        <taxon>Basidiomycota</taxon>
        <taxon>Agaricomycotina</taxon>
        <taxon>Agaricomycetes</taxon>
        <taxon>Hymenochaetales</taxon>
        <taxon>Schizoporaceae</taxon>
        <taxon>Schizopora</taxon>
    </lineage>
</organism>
<dbReference type="InterPro" id="IPR032675">
    <property type="entry name" value="LRR_dom_sf"/>
</dbReference>
<sequence length="553" mass="61767">MVANSNIPQLEANECFDEVWKAKVRFNNPSQALLAQLFLKDDGAIPLPAFDALLSVIRNPSFNVKDIKFKDCGEFCSFVASSRVEIVTRRGWGSETGIPEVVLEGALGILSDGLRGVYEDVKEHYHGQMPTSSERSEYGSSFEDALTAWREALSTCALVHSSWHVRARPLLGFYHSCHASGRLPLSRSLTNPSLGPWTRDLQIRFEERSPIPHDATVSAFFTRLPNLRTFHLDTFPNKSRPYDIFIAELCKLLSSLTSLEELYFTTLAEEKHKRSNDLVQHLSKAAPPKLRLVRFTSGSFDSARPSLVPQWLSPLLSVPSLEYISIQDFDVSPLIGASWSRSKSSTDSNTFDLVELSARLGAPGRVLKDSVLDAFKAAKRLNLEYAGGGEATVGDILSSCPSLLSLSLCGDRRDPKFFDIAKVLPHSVEELNITFSPSGIPDDDNSEENALAIIHQLDAFDTRVFQALHPGSSPRLRVVKIYIHPIPVMNHEDIFYSPNHRQLYRKKVVESGTEESLNEVGTEPVLPLCQRICHERAVSFSVQIRLLRDDFED</sequence>
<gene>
    <name evidence="1" type="ORF">SCHPADRAFT_925547</name>
</gene>
<dbReference type="Gene3D" id="3.80.10.10">
    <property type="entry name" value="Ribonuclease Inhibitor"/>
    <property type="match status" value="1"/>
</dbReference>
<accession>A0A0H2S0H0</accession>
<dbReference type="EMBL" id="KQ085900">
    <property type="protein sequence ID" value="KLO17850.1"/>
    <property type="molecule type" value="Genomic_DNA"/>
</dbReference>
<evidence type="ECO:0000313" key="2">
    <source>
        <dbReference type="Proteomes" id="UP000053477"/>
    </source>
</evidence>
<evidence type="ECO:0000313" key="1">
    <source>
        <dbReference type="EMBL" id="KLO17850.1"/>
    </source>
</evidence>
<dbReference type="AlphaFoldDB" id="A0A0H2S0H0"/>
<reference evidence="1 2" key="1">
    <citation type="submission" date="2015-04" db="EMBL/GenBank/DDBJ databases">
        <title>Complete genome sequence of Schizopora paradoxa KUC8140, a cosmopolitan wood degrader in East Asia.</title>
        <authorList>
            <consortium name="DOE Joint Genome Institute"/>
            <person name="Min B."/>
            <person name="Park H."/>
            <person name="Jang Y."/>
            <person name="Kim J.-J."/>
            <person name="Kim K.H."/>
            <person name="Pangilinan J."/>
            <person name="Lipzen A."/>
            <person name="Riley R."/>
            <person name="Grigoriev I.V."/>
            <person name="Spatafora J.W."/>
            <person name="Choi I.-G."/>
        </authorList>
    </citation>
    <scope>NUCLEOTIDE SEQUENCE [LARGE SCALE GENOMIC DNA]</scope>
    <source>
        <strain evidence="1 2">KUC8140</strain>
    </source>
</reference>
<name>A0A0H2S0H0_9AGAM</name>
<keyword evidence="2" id="KW-1185">Reference proteome</keyword>
<protein>
    <submittedName>
        <fullName evidence="1">Uncharacterized protein</fullName>
    </submittedName>
</protein>
<dbReference type="OrthoDB" id="3331926at2759"/>
<dbReference type="InParanoid" id="A0A0H2S0H0"/>
<proteinExistence type="predicted"/>